<evidence type="ECO:0000313" key="2">
    <source>
        <dbReference type="EMBL" id="KAK1398925.1"/>
    </source>
</evidence>
<dbReference type="PANTHER" id="PTHR31672:SF13">
    <property type="entry name" value="F-BOX PROTEIN CPR30-LIKE"/>
    <property type="match status" value="1"/>
</dbReference>
<evidence type="ECO:0000313" key="3">
    <source>
        <dbReference type="Proteomes" id="UP001237642"/>
    </source>
</evidence>
<protein>
    <recommendedName>
        <fullName evidence="1">F-box domain-containing protein</fullName>
    </recommendedName>
</protein>
<dbReference type="EMBL" id="JAUIZM010000002">
    <property type="protein sequence ID" value="KAK1398925.1"/>
    <property type="molecule type" value="Genomic_DNA"/>
</dbReference>
<organism evidence="2 3">
    <name type="scientific">Heracleum sosnowskyi</name>
    <dbReference type="NCBI Taxonomy" id="360622"/>
    <lineage>
        <taxon>Eukaryota</taxon>
        <taxon>Viridiplantae</taxon>
        <taxon>Streptophyta</taxon>
        <taxon>Embryophyta</taxon>
        <taxon>Tracheophyta</taxon>
        <taxon>Spermatophyta</taxon>
        <taxon>Magnoliopsida</taxon>
        <taxon>eudicotyledons</taxon>
        <taxon>Gunneridae</taxon>
        <taxon>Pentapetalae</taxon>
        <taxon>asterids</taxon>
        <taxon>campanulids</taxon>
        <taxon>Apiales</taxon>
        <taxon>Apiaceae</taxon>
        <taxon>Apioideae</taxon>
        <taxon>apioid superclade</taxon>
        <taxon>Tordylieae</taxon>
        <taxon>Tordyliinae</taxon>
        <taxon>Heracleum</taxon>
    </lineage>
</organism>
<dbReference type="InterPro" id="IPR001810">
    <property type="entry name" value="F-box_dom"/>
</dbReference>
<evidence type="ECO:0000259" key="1">
    <source>
        <dbReference type="PROSITE" id="PS50181"/>
    </source>
</evidence>
<feature type="domain" description="F-box" evidence="1">
    <location>
        <begin position="3"/>
        <end position="48"/>
    </location>
</feature>
<name>A0AAD8N207_9APIA</name>
<accession>A0AAD8N207</accession>
<dbReference type="SMART" id="SM00256">
    <property type="entry name" value="FBOX"/>
    <property type="match status" value="1"/>
</dbReference>
<dbReference type="CDD" id="cd22157">
    <property type="entry name" value="F-box_AtFBW1-like"/>
    <property type="match status" value="1"/>
</dbReference>
<dbReference type="SUPFAM" id="SSF81383">
    <property type="entry name" value="F-box domain"/>
    <property type="match status" value="1"/>
</dbReference>
<proteinExistence type="predicted"/>
<keyword evidence="3" id="KW-1185">Reference proteome</keyword>
<comment type="caution">
    <text evidence="2">The sequence shown here is derived from an EMBL/GenBank/DDBJ whole genome shotgun (WGS) entry which is preliminary data.</text>
</comment>
<dbReference type="InterPro" id="IPR013187">
    <property type="entry name" value="F-box-assoc_dom_typ3"/>
</dbReference>
<dbReference type="InterPro" id="IPR017451">
    <property type="entry name" value="F-box-assoc_interact_dom"/>
</dbReference>
<gene>
    <name evidence="2" type="ORF">POM88_008788</name>
</gene>
<dbReference type="Proteomes" id="UP001237642">
    <property type="component" value="Unassembled WGS sequence"/>
</dbReference>
<dbReference type="NCBIfam" id="TIGR01640">
    <property type="entry name" value="F_box_assoc_1"/>
    <property type="match status" value="1"/>
</dbReference>
<dbReference type="PROSITE" id="PS50181">
    <property type="entry name" value="FBOX"/>
    <property type="match status" value="1"/>
</dbReference>
<dbReference type="Pfam" id="PF00646">
    <property type="entry name" value="F-box"/>
    <property type="match status" value="1"/>
</dbReference>
<dbReference type="Gene3D" id="1.20.1280.50">
    <property type="match status" value="1"/>
</dbReference>
<dbReference type="InterPro" id="IPR050796">
    <property type="entry name" value="SCF_F-box_component"/>
</dbReference>
<dbReference type="Pfam" id="PF08268">
    <property type="entry name" value="FBA_3"/>
    <property type="match status" value="1"/>
</dbReference>
<reference evidence="2" key="1">
    <citation type="submission" date="2023-02" db="EMBL/GenBank/DDBJ databases">
        <title>Genome of toxic invasive species Heracleum sosnowskyi carries increased number of genes despite the absence of recent whole-genome duplications.</title>
        <authorList>
            <person name="Schelkunov M."/>
            <person name="Shtratnikova V."/>
            <person name="Makarenko M."/>
            <person name="Klepikova A."/>
            <person name="Omelchenko D."/>
            <person name="Novikova G."/>
            <person name="Obukhova E."/>
            <person name="Bogdanov V."/>
            <person name="Penin A."/>
            <person name="Logacheva M."/>
        </authorList>
    </citation>
    <scope>NUCLEOTIDE SEQUENCE</scope>
    <source>
        <strain evidence="2">Hsosn_3</strain>
        <tissue evidence="2">Leaf</tissue>
    </source>
</reference>
<reference evidence="2" key="2">
    <citation type="submission" date="2023-05" db="EMBL/GenBank/DDBJ databases">
        <authorList>
            <person name="Schelkunov M.I."/>
        </authorList>
    </citation>
    <scope>NUCLEOTIDE SEQUENCE</scope>
    <source>
        <strain evidence="2">Hsosn_3</strain>
        <tissue evidence="2">Leaf</tissue>
    </source>
</reference>
<dbReference type="InterPro" id="IPR036047">
    <property type="entry name" value="F-box-like_dom_sf"/>
</dbReference>
<sequence length="378" mass="42866">MSNMYVNYLPEAVLIEILSKLPVKTLLLCKSVCKSWLNIISSSYFVQCHVHRAIIASRNNPTLLAIQNPVGDMAFAMSTLDLVIHQPQWRSKAVVDGNGRVDRLVMPHLFAYCRVVGSYNGIICLSNRFGNVVYLWNPSIRKCRKIPIPGDLLIIKSPIKIGFGYDSISNDYKVLRIVFGEKDDIVPVVRVYSANADLWREFRAPILKSWKFASHLQTKIVVNGVLYFDGGDELISFDLHREILGLVPFPSCIFRKMSHVLDFEDSVAVVFESFDDGLGVDLWTLSDVSRQVSWTKKISIDPDPDPDSESEIYLSCYLGAGKFYGSKSLDGMYLHNNILYDCENKETKFYGVREENIYATPLKYVESLVSLNGFEQVE</sequence>
<dbReference type="AlphaFoldDB" id="A0AAD8N207"/>
<dbReference type="PANTHER" id="PTHR31672">
    <property type="entry name" value="BNACNNG10540D PROTEIN"/>
    <property type="match status" value="1"/>
</dbReference>